<organism evidence="2 5">
    <name type="scientific">Adineta steineri</name>
    <dbReference type="NCBI Taxonomy" id="433720"/>
    <lineage>
        <taxon>Eukaryota</taxon>
        <taxon>Metazoa</taxon>
        <taxon>Spiralia</taxon>
        <taxon>Gnathifera</taxon>
        <taxon>Rotifera</taxon>
        <taxon>Eurotatoria</taxon>
        <taxon>Bdelloidea</taxon>
        <taxon>Adinetida</taxon>
        <taxon>Adinetidae</taxon>
        <taxon>Adineta</taxon>
    </lineage>
</organism>
<proteinExistence type="predicted"/>
<dbReference type="Proteomes" id="UP000663832">
    <property type="component" value="Unassembled WGS sequence"/>
</dbReference>
<keyword evidence="1" id="KW-1133">Transmembrane helix</keyword>
<gene>
    <name evidence="2" type="ORF">BJG266_LOCUS19165</name>
    <name evidence="3" type="ORF">QVE165_LOCUS20680</name>
</gene>
<dbReference type="OrthoDB" id="10064180at2759"/>
<dbReference type="EMBL" id="CAJNOM010000130">
    <property type="protein sequence ID" value="CAF1108024.1"/>
    <property type="molecule type" value="Genomic_DNA"/>
</dbReference>
<evidence type="ECO:0000313" key="4">
    <source>
        <dbReference type="Proteomes" id="UP000663832"/>
    </source>
</evidence>
<keyword evidence="4" id="KW-1185">Reference proteome</keyword>
<evidence type="ECO:0000256" key="1">
    <source>
        <dbReference type="SAM" id="Phobius"/>
    </source>
</evidence>
<dbReference type="AlphaFoldDB" id="A0A814LB42"/>
<feature type="transmembrane region" description="Helical" evidence="1">
    <location>
        <begin position="104"/>
        <end position="125"/>
    </location>
</feature>
<comment type="caution">
    <text evidence="2">The sequence shown here is derived from an EMBL/GenBank/DDBJ whole genome shotgun (WGS) entry which is preliminary data.</text>
</comment>
<name>A0A814LB42_9BILA</name>
<protein>
    <submittedName>
        <fullName evidence="2">Uncharacterized protein</fullName>
    </submittedName>
</protein>
<evidence type="ECO:0000313" key="3">
    <source>
        <dbReference type="EMBL" id="CAF1108024.1"/>
    </source>
</evidence>
<accession>A0A814LB42</accession>
<evidence type="ECO:0000313" key="2">
    <source>
        <dbReference type="EMBL" id="CAF1061003.1"/>
    </source>
</evidence>
<dbReference type="EMBL" id="CAJNOI010000101">
    <property type="protein sequence ID" value="CAF1061003.1"/>
    <property type="molecule type" value="Genomic_DNA"/>
</dbReference>
<evidence type="ECO:0000313" key="5">
    <source>
        <dbReference type="Proteomes" id="UP000663877"/>
    </source>
</evidence>
<feature type="transmembrane region" description="Helical" evidence="1">
    <location>
        <begin position="72"/>
        <end position="92"/>
    </location>
</feature>
<sequence>MEYRILCVINYSSSLQDYNTAILFFHLVTPFIANFISAFYIVFGTARQKSITRTKRTYIRHILEQFIEHKQLIISPLILLILSMPRLIISLISGCVDVSNNPWLYLSGYFISFNLSMLIFIVFVFPSKLYMKTFRESFQKFRRSNY</sequence>
<keyword evidence="1" id="KW-0472">Membrane</keyword>
<keyword evidence="1" id="KW-0812">Transmembrane</keyword>
<reference evidence="2" key="1">
    <citation type="submission" date="2021-02" db="EMBL/GenBank/DDBJ databases">
        <authorList>
            <person name="Nowell W R."/>
        </authorList>
    </citation>
    <scope>NUCLEOTIDE SEQUENCE</scope>
</reference>
<dbReference type="Proteomes" id="UP000663877">
    <property type="component" value="Unassembled WGS sequence"/>
</dbReference>
<feature type="transmembrane region" description="Helical" evidence="1">
    <location>
        <begin position="20"/>
        <end position="43"/>
    </location>
</feature>